<name>A0A1V0S8W2_9VIRU</name>
<accession>A0A1V0S8W2</accession>
<reference evidence="1" key="1">
    <citation type="journal article" date="2017" name="Science">
        <title>Giant viruses with an expanded complement of translation system components.</title>
        <authorList>
            <person name="Schulz F."/>
            <person name="Yutin N."/>
            <person name="Ivanova N.N."/>
            <person name="Ortega D.R."/>
            <person name="Lee T.K."/>
            <person name="Vierheilig J."/>
            <person name="Daims H."/>
            <person name="Horn M."/>
            <person name="Wagner M."/>
            <person name="Jensen G.J."/>
            <person name="Kyrpides N.C."/>
            <person name="Koonin E.V."/>
            <person name="Woyke T."/>
        </authorList>
    </citation>
    <scope>NUCLEOTIDE SEQUENCE</scope>
    <source>
        <strain evidence="1">CTV1</strain>
    </source>
</reference>
<dbReference type="EMBL" id="KY684083">
    <property type="protein sequence ID" value="ARF08145.1"/>
    <property type="molecule type" value="Genomic_DNA"/>
</dbReference>
<gene>
    <name evidence="1" type="ORF">Catovirus_1_195</name>
</gene>
<organism evidence="1">
    <name type="scientific">Catovirus CTV1</name>
    <dbReference type="NCBI Taxonomy" id="1977631"/>
    <lineage>
        <taxon>Viruses</taxon>
        <taxon>Varidnaviria</taxon>
        <taxon>Bamfordvirae</taxon>
        <taxon>Nucleocytoviricota</taxon>
        <taxon>Megaviricetes</taxon>
        <taxon>Imitervirales</taxon>
        <taxon>Mimiviridae</taxon>
        <taxon>Klosneuvirinae</taxon>
        <taxon>Catovirus</taxon>
    </lineage>
</organism>
<protein>
    <submittedName>
        <fullName evidence="1">Uncharacterized protein</fullName>
    </submittedName>
</protein>
<sequence length="76" mass="8955">MSDSPTIIRFKLSSSYVAYLRYRFGKLEIWLYGLGEDLDEVLTRDPSYIKYVGGEFDSHLSFKQAEKYCLKFLRTV</sequence>
<proteinExistence type="predicted"/>
<evidence type="ECO:0000313" key="1">
    <source>
        <dbReference type="EMBL" id="ARF08145.1"/>
    </source>
</evidence>